<gene>
    <name evidence="3" type="ORF">ABE41_015425</name>
</gene>
<dbReference type="InterPro" id="IPR002491">
    <property type="entry name" value="ABC_transptr_periplasmic_BD"/>
</dbReference>
<evidence type="ECO:0000313" key="4">
    <source>
        <dbReference type="Proteomes" id="UP000077412"/>
    </source>
</evidence>
<dbReference type="InterPro" id="IPR050902">
    <property type="entry name" value="ABC_Transporter_SBP"/>
</dbReference>
<dbReference type="PROSITE" id="PS50983">
    <property type="entry name" value="FE_B12_PBP"/>
    <property type="match status" value="1"/>
</dbReference>
<dbReference type="PANTHER" id="PTHR30535">
    <property type="entry name" value="VITAMIN B12-BINDING PROTEIN"/>
    <property type="match status" value="1"/>
</dbReference>
<dbReference type="AlphaFoldDB" id="A0A1B1Z7T6"/>
<evidence type="ECO:0000259" key="2">
    <source>
        <dbReference type="PROSITE" id="PS50983"/>
    </source>
</evidence>
<dbReference type="Pfam" id="PF01497">
    <property type="entry name" value="Peripla_BP_2"/>
    <property type="match status" value="1"/>
</dbReference>
<dbReference type="OrthoDB" id="9787772at2"/>
<proteinExistence type="inferred from homology"/>
<dbReference type="EMBL" id="CP016761">
    <property type="protein sequence ID" value="ANX13399.1"/>
    <property type="molecule type" value="Genomic_DNA"/>
</dbReference>
<name>A0A1B1Z7T6_9BACL</name>
<dbReference type="CDD" id="cd01144">
    <property type="entry name" value="BtuF"/>
    <property type="match status" value="1"/>
</dbReference>
<keyword evidence="4" id="KW-1185">Reference proteome</keyword>
<dbReference type="SUPFAM" id="SSF53807">
    <property type="entry name" value="Helical backbone' metal receptor"/>
    <property type="match status" value="1"/>
</dbReference>
<sequence>MKLVSICPSNTELLHFLGAAPDLIGIDDFSDWPSEVERLPRLGPDLSIDMNKLEALEPDLVLASLSVPGMEKNIEELIKRNIPHVIYDPQSLTDIQNDLLDLGKRINRLYEAERIVNWMKDEINEYMRISDSLNERKKVYFEWWPKPVFTPGKINWLTEISRLAGGMNVFEDVELASVQTTWEDVVDRKPDLIGMVWVGVKTDKMHPSHIMKREGWDILNAHQTEIVKLEESLFCRPSPRLIFGLKRLAALIHPEEYPAFLPEQEENDMKELQVIIR</sequence>
<feature type="domain" description="Fe/B12 periplasmic-binding" evidence="2">
    <location>
        <begin position="2"/>
        <end position="256"/>
    </location>
</feature>
<dbReference type="Gene3D" id="3.40.50.1980">
    <property type="entry name" value="Nitrogenase molybdenum iron protein domain"/>
    <property type="match status" value="2"/>
</dbReference>
<comment type="similarity">
    <text evidence="1">Belongs to the bacterial solute-binding protein 8 family.</text>
</comment>
<reference evidence="3 4" key="1">
    <citation type="submission" date="2016-08" db="EMBL/GenBank/DDBJ databases">
        <title>Complete genome sequence of Fictibacillus arsenicus G25-54, a strain with toxicity to nematodes and a potential arsenic-resistance activity.</title>
        <authorList>
            <person name="Zheng Z."/>
        </authorList>
    </citation>
    <scope>NUCLEOTIDE SEQUENCE [LARGE SCALE GENOMIC DNA]</scope>
    <source>
        <strain evidence="3 4">G25-54</strain>
    </source>
</reference>
<organism evidence="3 4">
    <name type="scientific">Fictibacillus arsenicus</name>
    <dbReference type="NCBI Taxonomy" id="255247"/>
    <lineage>
        <taxon>Bacteria</taxon>
        <taxon>Bacillati</taxon>
        <taxon>Bacillota</taxon>
        <taxon>Bacilli</taxon>
        <taxon>Bacillales</taxon>
        <taxon>Fictibacillaceae</taxon>
        <taxon>Fictibacillus</taxon>
    </lineage>
</organism>
<evidence type="ECO:0000256" key="1">
    <source>
        <dbReference type="ARBA" id="ARBA00008814"/>
    </source>
</evidence>
<evidence type="ECO:0000313" key="3">
    <source>
        <dbReference type="EMBL" id="ANX13399.1"/>
    </source>
</evidence>
<protein>
    <submittedName>
        <fullName evidence="3">Cobalamin-binding protein</fullName>
    </submittedName>
</protein>
<dbReference type="STRING" id="255247.ABE41_015425"/>
<dbReference type="KEGG" id="far:ABE41_015425"/>
<dbReference type="Proteomes" id="UP000077412">
    <property type="component" value="Chromosome"/>
</dbReference>
<dbReference type="PANTHER" id="PTHR30535:SF34">
    <property type="entry name" value="MOLYBDATE-BINDING PROTEIN MOLA"/>
    <property type="match status" value="1"/>
</dbReference>
<dbReference type="RefSeq" id="WP_066292155.1">
    <property type="nucleotide sequence ID" value="NZ_CP016761.1"/>
</dbReference>
<accession>A0A1B1Z7T6</accession>